<evidence type="ECO:0000313" key="6">
    <source>
        <dbReference type="EMBL" id="GLJ56739.1"/>
    </source>
</evidence>
<evidence type="ECO:0000313" key="15">
    <source>
        <dbReference type="EMBL" id="GLJ56748.1"/>
    </source>
</evidence>
<dbReference type="EMBL" id="BSEH01000922">
    <property type="protein sequence ID" value="GLJ59433.1"/>
    <property type="molecule type" value="Genomic_DNA"/>
</dbReference>
<dbReference type="EMBL" id="BSEH01000041">
    <property type="protein sequence ID" value="GLJ56737.1"/>
    <property type="molecule type" value="Genomic_DNA"/>
</dbReference>
<dbReference type="EMBL" id="BSEH01000041">
    <property type="protein sequence ID" value="GLJ56745.1"/>
    <property type="molecule type" value="Genomic_DNA"/>
</dbReference>
<organism evidence="13 19">
    <name type="scientific">Cryptomeria japonica</name>
    <name type="common">Japanese cedar</name>
    <name type="synonym">Cupressus japonica</name>
    <dbReference type="NCBI Taxonomy" id="3369"/>
    <lineage>
        <taxon>Eukaryota</taxon>
        <taxon>Viridiplantae</taxon>
        <taxon>Streptophyta</taxon>
        <taxon>Embryophyta</taxon>
        <taxon>Tracheophyta</taxon>
        <taxon>Spermatophyta</taxon>
        <taxon>Pinopsida</taxon>
        <taxon>Pinidae</taxon>
        <taxon>Conifers II</taxon>
        <taxon>Cupressales</taxon>
        <taxon>Cupressaceae</taxon>
        <taxon>Cryptomeria</taxon>
    </lineage>
</organism>
<evidence type="ECO:0000313" key="4">
    <source>
        <dbReference type="EMBL" id="GLJ56737.1"/>
    </source>
</evidence>
<reference evidence="13" key="1">
    <citation type="submission" date="2022-12" db="EMBL/GenBank/DDBJ databases">
        <title>Chromosome-Level Genome Assembly of Japanese Cedar (Cryptomeriajaponica D. Don).</title>
        <authorList>
            <person name="Fujino T."/>
            <person name="Yamaguchi K."/>
            <person name="Yokoyama T."/>
            <person name="Hamanaka T."/>
            <person name="Harazono Y."/>
            <person name="Kamada H."/>
            <person name="Kobayashi W."/>
            <person name="Ujino-Ihara T."/>
            <person name="Uchiyama K."/>
            <person name="Matsumoto A."/>
            <person name="Izuno A."/>
            <person name="Tsumura Y."/>
            <person name="Toyoda A."/>
            <person name="Shigenobu S."/>
            <person name="Moriguchi Y."/>
            <person name="Ueno S."/>
            <person name="Kasahara M."/>
        </authorList>
    </citation>
    <scope>NUCLEOTIDE SEQUENCE</scope>
</reference>
<dbReference type="Proteomes" id="UP001234787">
    <property type="component" value="Unassembled WGS sequence"/>
</dbReference>
<gene>
    <name evidence="1" type="ORF">SUGI_1255190</name>
    <name evidence="2" type="ORF">SUGI_1255210</name>
    <name evidence="3" type="ORF">SUGI_1255220</name>
    <name evidence="4" type="ORF">SUGI_1255230</name>
    <name evidence="5" type="ORF">SUGI_1255240</name>
    <name evidence="6" type="ORF">SUGI_1255250</name>
    <name evidence="7" type="ORF">SUGI_1255260</name>
    <name evidence="8" type="ORF">SUGI_1255270</name>
    <name evidence="9" type="ORF">SUGI_1255280</name>
    <name evidence="10" type="ORF">SUGI_1255290</name>
    <name evidence="11" type="ORF">SUGI_1255300</name>
    <name evidence="12" type="ORF">SUGI_1255310</name>
    <name evidence="13" type="ORF">SUGI_1255320</name>
    <name evidence="14" type="ORF">SUGI_1255330</name>
    <name evidence="15" type="ORF">SUGI_1255340</name>
    <name evidence="16" type="ORF">SUGI_1255350</name>
    <name evidence="17" type="ORF">SUGI_1508440</name>
    <name evidence="18" type="ORF">SUGI_1508450</name>
</gene>
<comment type="caution">
    <text evidence="13">The sequence shown here is derived from an EMBL/GenBank/DDBJ whole genome shotgun (WGS) entry which is preliminary data.</text>
</comment>
<dbReference type="EMBL" id="BSEH01000922">
    <property type="protein sequence ID" value="GLJ59432.1"/>
    <property type="molecule type" value="Genomic_DNA"/>
</dbReference>
<dbReference type="EMBL" id="BSEH01000041">
    <property type="protein sequence ID" value="GLJ56740.1"/>
    <property type="molecule type" value="Genomic_DNA"/>
</dbReference>
<evidence type="ECO:0000313" key="9">
    <source>
        <dbReference type="EMBL" id="GLJ56742.1"/>
    </source>
</evidence>
<evidence type="ECO:0000313" key="8">
    <source>
        <dbReference type="EMBL" id="GLJ56741.1"/>
    </source>
</evidence>
<evidence type="ECO:0000313" key="1">
    <source>
        <dbReference type="EMBL" id="GLJ56733.1"/>
    </source>
</evidence>
<evidence type="ECO:0000313" key="5">
    <source>
        <dbReference type="EMBL" id="GLJ56738.1"/>
    </source>
</evidence>
<protein>
    <submittedName>
        <fullName evidence="13">Uncharacterized protein</fullName>
    </submittedName>
</protein>
<evidence type="ECO:0000313" key="2">
    <source>
        <dbReference type="EMBL" id="GLJ56735.1"/>
    </source>
</evidence>
<dbReference type="EMBL" id="BSEH01000041">
    <property type="protein sequence ID" value="GLJ56743.1"/>
    <property type="molecule type" value="Genomic_DNA"/>
</dbReference>
<evidence type="ECO:0000313" key="17">
    <source>
        <dbReference type="EMBL" id="GLJ59432.1"/>
    </source>
</evidence>
<dbReference type="EMBL" id="BSEH01000041">
    <property type="protein sequence ID" value="GLJ56742.1"/>
    <property type="molecule type" value="Genomic_DNA"/>
</dbReference>
<evidence type="ECO:0000313" key="14">
    <source>
        <dbReference type="EMBL" id="GLJ56747.1"/>
    </source>
</evidence>
<proteinExistence type="predicted"/>
<evidence type="ECO:0000313" key="19">
    <source>
        <dbReference type="Proteomes" id="UP001234787"/>
    </source>
</evidence>
<dbReference type="EMBL" id="BSEH01000041">
    <property type="protein sequence ID" value="GLJ56741.1"/>
    <property type="molecule type" value="Genomic_DNA"/>
</dbReference>
<evidence type="ECO:0000313" key="18">
    <source>
        <dbReference type="EMBL" id="GLJ59433.1"/>
    </source>
</evidence>
<dbReference type="AlphaFoldDB" id="A0AAD3NPN9"/>
<dbReference type="EMBL" id="BSEH01000041">
    <property type="protein sequence ID" value="GLJ56738.1"/>
    <property type="molecule type" value="Genomic_DNA"/>
</dbReference>
<dbReference type="EMBL" id="BSEH01000041">
    <property type="protein sequence ID" value="GLJ56744.1"/>
    <property type="molecule type" value="Genomic_DNA"/>
</dbReference>
<dbReference type="EMBL" id="BSEH01000041">
    <property type="protein sequence ID" value="GLJ56735.1"/>
    <property type="molecule type" value="Genomic_DNA"/>
</dbReference>
<accession>A0AAD3NPN9</accession>
<evidence type="ECO:0000313" key="13">
    <source>
        <dbReference type="EMBL" id="GLJ56746.1"/>
    </source>
</evidence>
<dbReference type="EMBL" id="BSEH01000041">
    <property type="protein sequence ID" value="GLJ56746.1"/>
    <property type="molecule type" value="Genomic_DNA"/>
</dbReference>
<evidence type="ECO:0000313" key="16">
    <source>
        <dbReference type="EMBL" id="GLJ56749.1"/>
    </source>
</evidence>
<keyword evidence="19" id="KW-1185">Reference proteome</keyword>
<dbReference type="EMBL" id="BSEH01000041">
    <property type="protein sequence ID" value="GLJ56736.1"/>
    <property type="molecule type" value="Genomic_DNA"/>
</dbReference>
<name>A0AAD3NPN9_CRYJA</name>
<evidence type="ECO:0000313" key="12">
    <source>
        <dbReference type="EMBL" id="GLJ56745.1"/>
    </source>
</evidence>
<dbReference type="EMBL" id="BSEH01000041">
    <property type="protein sequence ID" value="GLJ56747.1"/>
    <property type="molecule type" value="Genomic_DNA"/>
</dbReference>
<sequence>MHDHLRDLGREMALEPSRPHRLWHPQDLISSESMGLQTILAETNARCFHSILNERMPGIVTLFIGQSDTCVETSTYLLFVELDNDFNQLDATRLLKLQHLRHDITEQPRIPSWTPFQNSRCLKIFGG</sequence>
<dbReference type="EMBL" id="BSEH01000041">
    <property type="protein sequence ID" value="GLJ56739.1"/>
    <property type="molecule type" value="Genomic_DNA"/>
</dbReference>
<evidence type="ECO:0000313" key="10">
    <source>
        <dbReference type="EMBL" id="GLJ56743.1"/>
    </source>
</evidence>
<evidence type="ECO:0000313" key="11">
    <source>
        <dbReference type="EMBL" id="GLJ56744.1"/>
    </source>
</evidence>
<dbReference type="EMBL" id="BSEH01000041">
    <property type="protein sequence ID" value="GLJ56748.1"/>
    <property type="molecule type" value="Genomic_DNA"/>
</dbReference>
<dbReference type="EMBL" id="BSEH01000041">
    <property type="protein sequence ID" value="GLJ56733.1"/>
    <property type="molecule type" value="Genomic_DNA"/>
</dbReference>
<evidence type="ECO:0000313" key="7">
    <source>
        <dbReference type="EMBL" id="GLJ56740.1"/>
    </source>
</evidence>
<evidence type="ECO:0000313" key="3">
    <source>
        <dbReference type="EMBL" id="GLJ56736.1"/>
    </source>
</evidence>
<dbReference type="EMBL" id="BSEH01000041">
    <property type="protein sequence ID" value="GLJ56749.1"/>
    <property type="molecule type" value="Genomic_DNA"/>
</dbReference>